<organism evidence="4 5">
    <name type="scientific">Rhizobium setariae</name>
    <dbReference type="NCBI Taxonomy" id="2801340"/>
    <lineage>
        <taxon>Bacteria</taxon>
        <taxon>Pseudomonadati</taxon>
        <taxon>Pseudomonadota</taxon>
        <taxon>Alphaproteobacteria</taxon>
        <taxon>Hyphomicrobiales</taxon>
        <taxon>Rhizobiaceae</taxon>
        <taxon>Rhizobium/Agrobacterium group</taxon>
        <taxon>Rhizobium</taxon>
    </lineage>
</organism>
<feature type="domain" description="Helicase ATP-binding" evidence="2">
    <location>
        <begin position="121"/>
        <end position="282"/>
    </location>
</feature>
<dbReference type="RefSeq" id="WP_201663937.1">
    <property type="nucleotide sequence ID" value="NZ_JAEQNC010000023.1"/>
</dbReference>
<dbReference type="InterPro" id="IPR049730">
    <property type="entry name" value="SNF2/RAD54-like_C"/>
</dbReference>
<dbReference type="InterPro" id="IPR000330">
    <property type="entry name" value="SNF2_N"/>
</dbReference>
<dbReference type="SUPFAM" id="SSF52540">
    <property type="entry name" value="P-loop containing nucleoside triphosphate hydrolases"/>
    <property type="match status" value="2"/>
</dbReference>
<dbReference type="InterPro" id="IPR038718">
    <property type="entry name" value="SNF2-like_sf"/>
</dbReference>
<keyword evidence="5" id="KW-1185">Reference proteome</keyword>
<dbReference type="AlphaFoldDB" id="A0A936YX16"/>
<dbReference type="GO" id="GO:0004386">
    <property type="term" value="F:helicase activity"/>
    <property type="evidence" value="ECO:0007669"/>
    <property type="project" value="UniProtKB-KW"/>
</dbReference>
<dbReference type="PANTHER" id="PTHR45766">
    <property type="entry name" value="DNA ANNEALING HELICASE AND ENDONUCLEASE ZRANB3 FAMILY MEMBER"/>
    <property type="match status" value="1"/>
</dbReference>
<evidence type="ECO:0000259" key="3">
    <source>
        <dbReference type="PROSITE" id="PS51194"/>
    </source>
</evidence>
<reference evidence="4" key="1">
    <citation type="submission" date="2021-01" db="EMBL/GenBank/DDBJ databases">
        <title>Rhizobium sp. strain KVB221 16S ribosomal RNA gene Genome sequencing and assembly.</title>
        <authorList>
            <person name="Kang M."/>
        </authorList>
    </citation>
    <scope>NUCLEOTIDE SEQUENCE</scope>
    <source>
        <strain evidence="4">KVB221</strain>
    </source>
</reference>
<sequence>MDMKLERDGTKGWKAITTYSDTVGRALVKRAGFAWDPARSVWSTSSARSAETLLGFLEDEIAFEIDAGVAEEIRTAAIAEQQTKEAAVLASRAVSTDIVVPAPPGLEYLPYQRAGIAYLGDRLANGPGGALLADEMGLGKTIQVIGLINVMLAEPGRSRVRTLVIAPKIALINWKRELEKWLVQPHSIAIWTTSSTPDADIVIVNYDIVSKLDLTGSASPWDLLVCDESQALKDSKAARTRAVLGGKGQPAIPARRRLFVTGTPILNRPIELFPILRNCGADFAQNFYAFARRYCAGHETRFGFDATGASNLTELQEKLRASVMVRRLKSEVLSELPDKRRQIVAIDPDQSVALRRALREETMTLKKLAKDEAALNAAAVRAEKSSDALAYDEAIERLSACRAQNLATITRLRQQTALAKVPQVIESVTTMLESVPEAVLVFAHHRDVIDKLADGFRAAGYEPAIISGQTSTEDRLRAQDDIQEGRKRVFIGSIQACGVAITLTAASTVVFAEFDWTPGRMVQAEDRAHRIGQKNAVVVQYHVVDGSIDADMLKQSWSKALDAACALDNTHEPSTERPAPVRIKMDTPALDPVNDIGGRAENLADLGC</sequence>
<evidence type="ECO:0000259" key="2">
    <source>
        <dbReference type="PROSITE" id="PS51192"/>
    </source>
</evidence>
<dbReference type="SMART" id="SM00490">
    <property type="entry name" value="HELICc"/>
    <property type="match status" value="1"/>
</dbReference>
<name>A0A936YX16_9HYPH</name>
<proteinExistence type="predicted"/>
<dbReference type="PROSITE" id="PS51192">
    <property type="entry name" value="HELICASE_ATP_BIND_1"/>
    <property type="match status" value="1"/>
</dbReference>
<dbReference type="Proteomes" id="UP000633219">
    <property type="component" value="Unassembled WGS sequence"/>
</dbReference>
<dbReference type="Gene3D" id="3.40.50.10810">
    <property type="entry name" value="Tandem AAA-ATPase domain"/>
    <property type="match status" value="1"/>
</dbReference>
<keyword evidence="1" id="KW-0378">Hydrolase</keyword>
<evidence type="ECO:0000313" key="5">
    <source>
        <dbReference type="Proteomes" id="UP000633219"/>
    </source>
</evidence>
<dbReference type="InterPro" id="IPR001650">
    <property type="entry name" value="Helicase_C-like"/>
</dbReference>
<dbReference type="CDD" id="cd18793">
    <property type="entry name" value="SF2_C_SNF"/>
    <property type="match status" value="1"/>
</dbReference>
<feature type="domain" description="Helicase C-terminal" evidence="3">
    <location>
        <begin position="427"/>
        <end position="579"/>
    </location>
</feature>
<dbReference type="GO" id="GO:0016787">
    <property type="term" value="F:hydrolase activity"/>
    <property type="evidence" value="ECO:0007669"/>
    <property type="project" value="UniProtKB-KW"/>
</dbReference>
<dbReference type="Pfam" id="PF00271">
    <property type="entry name" value="Helicase_C"/>
    <property type="match status" value="1"/>
</dbReference>
<comment type="caution">
    <text evidence="4">The sequence shown here is derived from an EMBL/GenBank/DDBJ whole genome shotgun (WGS) entry which is preliminary data.</text>
</comment>
<keyword evidence="4" id="KW-0347">Helicase</keyword>
<dbReference type="PROSITE" id="PS51194">
    <property type="entry name" value="HELICASE_CTER"/>
    <property type="match status" value="1"/>
</dbReference>
<dbReference type="InterPro" id="IPR014001">
    <property type="entry name" value="Helicase_ATP-bd"/>
</dbReference>
<dbReference type="PANTHER" id="PTHR45766:SF6">
    <property type="entry name" value="SWI_SNF-RELATED MATRIX-ASSOCIATED ACTIN-DEPENDENT REGULATOR OF CHROMATIN SUBFAMILY A-LIKE PROTEIN 1"/>
    <property type="match status" value="1"/>
</dbReference>
<accession>A0A936YX16</accession>
<dbReference type="InterPro" id="IPR027417">
    <property type="entry name" value="P-loop_NTPase"/>
</dbReference>
<dbReference type="GO" id="GO:0031297">
    <property type="term" value="P:replication fork processing"/>
    <property type="evidence" value="ECO:0007669"/>
    <property type="project" value="TreeGrafter"/>
</dbReference>
<gene>
    <name evidence="4" type="ORF">JJB09_25595</name>
</gene>
<dbReference type="SMART" id="SM00487">
    <property type="entry name" value="DEXDc"/>
    <property type="match status" value="1"/>
</dbReference>
<dbReference type="Pfam" id="PF00176">
    <property type="entry name" value="SNF2-rel_dom"/>
    <property type="match status" value="1"/>
</dbReference>
<protein>
    <submittedName>
        <fullName evidence="4">DEAD/DEAH box helicase</fullName>
    </submittedName>
</protein>
<keyword evidence="4" id="KW-0547">Nucleotide-binding</keyword>
<dbReference type="GO" id="GO:0006281">
    <property type="term" value="P:DNA repair"/>
    <property type="evidence" value="ECO:0007669"/>
    <property type="project" value="TreeGrafter"/>
</dbReference>
<evidence type="ECO:0000313" key="4">
    <source>
        <dbReference type="EMBL" id="MBL0375390.1"/>
    </source>
</evidence>
<keyword evidence="4" id="KW-0067">ATP-binding</keyword>
<dbReference type="GO" id="GO:0005524">
    <property type="term" value="F:ATP binding"/>
    <property type="evidence" value="ECO:0007669"/>
    <property type="project" value="InterPro"/>
</dbReference>
<dbReference type="EMBL" id="JAEQNC010000023">
    <property type="protein sequence ID" value="MBL0375390.1"/>
    <property type="molecule type" value="Genomic_DNA"/>
</dbReference>
<dbReference type="Gene3D" id="3.40.50.300">
    <property type="entry name" value="P-loop containing nucleotide triphosphate hydrolases"/>
    <property type="match status" value="1"/>
</dbReference>
<evidence type="ECO:0000256" key="1">
    <source>
        <dbReference type="ARBA" id="ARBA00022801"/>
    </source>
</evidence>